<organism evidence="11 12">
    <name type="scientific">Methylophilus medardicus</name>
    <dbReference type="NCBI Taxonomy" id="2588534"/>
    <lineage>
        <taxon>Bacteria</taxon>
        <taxon>Pseudomonadati</taxon>
        <taxon>Pseudomonadota</taxon>
        <taxon>Betaproteobacteria</taxon>
        <taxon>Nitrosomonadales</taxon>
        <taxon>Methylophilaceae</taxon>
        <taxon>Methylophilus</taxon>
    </lineage>
</organism>
<dbReference type="PANTHER" id="PTHR30329">
    <property type="entry name" value="STATOR ELEMENT OF FLAGELLAR MOTOR COMPLEX"/>
    <property type="match status" value="1"/>
</dbReference>
<keyword evidence="5 9" id="KW-1133">Transmembrane helix</keyword>
<evidence type="ECO:0000256" key="5">
    <source>
        <dbReference type="ARBA" id="ARBA00022989"/>
    </source>
</evidence>
<dbReference type="InterPro" id="IPR006665">
    <property type="entry name" value="OmpA-like"/>
</dbReference>
<reference evidence="12" key="1">
    <citation type="journal article" date="2019" name="ISME J.">
        <title>Evolution in action: habitat transition from sediment to the pelagial leads to genome streamlining in Methylophilaceae.</title>
        <authorList>
            <person name="Salcher M."/>
            <person name="Schaefle D."/>
            <person name="Kaspar M."/>
            <person name="Neuenschwander S.M."/>
            <person name="Ghai R."/>
        </authorList>
    </citation>
    <scope>NUCLEOTIDE SEQUENCE [LARGE SCALE GENOMIC DNA]</scope>
    <source>
        <strain evidence="12">MMS-M-51</strain>
    </source>
</reference>
<sequence length="293" mass="32482">MYRRRILDEDDESHDRWLISYADFITLLFAFFVVMYATSTINLNKYRALSSAVVTAFQGKPGQTEAPEAQTQATLQNQSSVLKPLPLSYLYQEKKLRDQEKVRAIGQRIAQALTPWIEQKNITVYQSELGIEVDIENSLLFNQDQSSYTPQASPVINALSDLLKNEYRSIQIEGHSDKQLFNEQADAERKRWALTAAQAAQITASLISNGLASKQLIAIGMADTKPVSSSDNSLAQRLNSRVTVRILTAESSMQQASRVANRQELAIEAVETPAPLPAAPVKSATPIPAASNR</sequence>
<evidence type="ECO:0000256" key="3">
    <source>
        <dbReference type="ARBA" id="ARBA00022475"/>
    </source>
</evidence>
<protein>
    <recommendedName>
        <fullName evidence="10">OmpA-like domain-containing protein</fullName>
    </recommendedName>
</protein>
<dbReference type="InterPro" id="IPR050330">
    <property type="entry name" value="Bact_OuterMem_StrucFunc"/>
</dbReference>
<dbReference type="Pfam" id="PF13677">
    <property type="entry name" value="MotB_plug"/>
    <property type="match status" value="1"/>
</dbReference>
<comment type="similarity">
    <text evidence="2">Belongs to the MotB family.</text>
</comment>
<dbReference type="SUPFAM" id="SSF103088">
    <property type="entry name" value="OmpA-like"/>
    <property type="match status" value="1"/>
</dbReference>
<gene>
    <name evidence="11" type="ORF">FIU01_06130</name>
</gene>
<evidence type="ECO:0000256" key="4">
    <source>
        <dbReference type="ARBA" id="ARBA00022692"/>
    </source>
</evidence>
<evidence type="ECO:0000313" key="11">
    <source>
        <dbReference type="EMBL" id="QDC44139.1"/>
    </source>
</evidence>
<dbReference type="PANTHER" id="PTHR30329:SF20">
    <property type="entry name" value="EXPORTED PROTEIN"/>
    <property type="match status" value="1"/>
</dbReference>
<evidence type="ECO:0000256" key="7">
    <source>
        <dbReference type="PROSITE-ProRule" id="PRU00473"/>
    </source>
</evidence>
<dbReference type="PROSITE" id="PS51123">
    <property type="entry name" value="OMPA_2"/>
    <property type="match status" value="1"/>
</dbReference>
<keyword evidence="3" id="KW-1003">Cell membrane</keyword>
<evidence type="ECO:0000256" key="2">
    <source>
        <dbReference type="ARBA" id="ARBA00008914"/>
    </source>
</evidence>
<dbReference type="Pfam" id="PF00691">
    <property type="entry name" value="OmpA"/>
    <property type="match status" value="1"/>
</dbReference>
<dbReference type="InterPro" id="IPR036737">
    <property type="entry name" value="OmpA-like_sf"/>
</dbReference>
<evidence type="ECO:0000256" key="6">
    <source>
        <dbReference type="ARBA" id="ARBA00023136"/>
    </source>
</evidence>
<accession>A0A5B8CSF7</accession>
<dbReference type="EMBL" id="CP040946">
    <property type="protein sequence ID" value="QDC44139.1"/>
    <property type="molecule type" value="Genomic_DNA"/>
</dbReference>
<feature type="transmembrane region" description="Helical" evidence="9">
    <location>
        <begin position="21"/>
        <end position="38"/>
    </location>
</feature>
<evidence type="ECO:0000256" key="1">
    <source>
        <dbReference type="ARBA" id="ARBA00004162"/>
    </source>
</evidence>
<dbReference type="Gene3D" id="3.30.1330.60">
    <property type="entry name" value="OmpA-like domain"/>
    <property type="match status" value="1"/>
</dbReference>
<dbReference type="RefSeq" id="WP_140003475.1">
    <property type="nucleotide sequence ID" value="NZ_CP040946.1"/>
</dbReference>
<dbReference type="Proteomes" id="UP000311008">
    <property type="component" value="Chromosome"/>
</dbReference>
<evidence type="ECO:0000313" key="12">
    <source>
        <dbReference type="Proteomes" id="UP000311008"/>
    </source>
</evidence>
<feature type="domain" description="OmpA-like" evidence="10">
    <location>
        <begin position="128"/>
        <end position="250"/>
    </location>
</feature>
<keyword evidence="6 7" id="KW-0472">Membrane</keyword>
<keyword evidence="12" id="KW-1185">Reference proteome</keyword>
<proteinExistence type="inferred from homology"/>
<dbReference type="AlphaFoldDB" id="A0A5B8CSF7"/>
<name>A0A5B8CSF7_9PROT</name>
<dbReference type="KEGG" id="mmec:FIU01_06130"/>
<evidence type="ECO:0000259" key="10">
    <source>
        <dbReference type="PROSITE" id="PS51123"/>
    </source>
</evidence>
<feature type="region of interest" description="Disordered" evidence="8">
    <location>
        <begin position="271"/>
        <end position="293"/>
    </location>
</feature>
<evidence type="ECO:0000256" key="9">
    <source>
        <dbReference type="SAM" id="Phobius"/>
    </source>
</evidence>
<dbReference type="OrthoDB" id="9815217at2"/>
<evidence type="ECO:0000256" key="8">
    <source>
        <dbReference type="SAM" id="MobiDB-lite"/>
    </source>
</evidence>
<dbReference type="InterPro" id="IPR025713">
    <property type="entry name" value="MotB-like_N_dom"/>
</dbReference>
<keyword evidence="4 9" id="KW-0812">Transmembrane</keyword>
<comment type="subcellular location">
    <subcellularLocation>
        <location evidence="1">Cell membrane</location>
        <topology evidence="1">Single-pass membrane protein</topology>
    </subcellularLocation>
</comment>
<dbReference type="GO" id="GO:0005886">
    <property type="term" value="C:plasma membrane"/>
    <property type="evidence" value="ECO:0007669"/>
    <property type="project" value="UniProtKB-SubCell"/>
</dbReference>